<protein>
    <submittedName>
        <fullName evidence="1 2">Uncharacterized protein</fullName>
    </submittedName>
</protein>
<proteinExistence type="predicted"/>
<evidence type="ECO:0000313" key="1">
    <source>
        <dbReference type="EMBL" id="PNR29469.1"/>
    </source>
</evidence>
<name>A0A2K1IJL4_PHYPA</name>
<reference evidence="2" key="3">
    <citation type="submission" date="2020-12" db="UniProtKB">
        <authorList>
            <consortium name="EnsemblPlants"/>
        </authorList>
    </citation>
    <scope>IDENTIFICATION</scope>
</reference>
<sequence>MGFLEVIPDLASFSYPNEVSAEPLYVVRRENQLVIHQVCPFPGCRTPQPALCFLMILSRIDFDPLEGLV</sequence>
<dbReference type="AlphaFoldDB" id="A0A2K1IJL4"/>
<dbReference type="EMBL" id="ABEU02000023">
    <property type="protein sequence ID" value="PNR29469.1"/>
    <property type="molecule type" value="Genomic_DNA"/>
</dbReference>
<reference evidence="1 3" key="1">
    <citation type="journal article" date="2008" name="Science">
        <title>The Physcomitrella genome reveals evolutionary insights into the conquest of land by plants.</title>
        <authorList>
            <person name="Rensing S."/>
            <person name="Lang D."/>
            <person name="Zimmer A."/>
            <person name="Terry A."/>
            <person name="Salamov A."/>
            <person name="Shapiro H."/>
            <person name="Nishiyama T."/>
            <person name="Perroud P.-F."/>
            <person name="Lindquist E."/>
            <person name="Kamisugi Y."/>
            <person name="Tanahashi T."/>
            <person name="Sakakibara K."/>
            <person name="Fujita T."/>
            <person name="Oishi K."/>
            <person name="Shin-I T."/>
            <person name="Kuroki Y."/>
            <person name="Toyoda A."/>
            <person name="Suzuki Y."/>
            <person name="Hashimoto A."/>
            <person name="Yamaguchi K."/>
            <person name="Sugano A."/>
            <person name="Kohara Y."/>
            <person name="Fujiyama A."/>
            <person name="Anterola A."/>
            <person name="Aoki S."/>
            <person name="Ashton N."/>
            <person name="Barbazuk W.B."/>
            <person name="Barker E."/>
            <person name="Bennetzen J."/>
            <person name="Bezanilla M."/>
            <person name="Blankenship R."/>
            <person name="Cho S.H."/>
            <person name="Dutcher S."/>
            <person name="Estelle M."/>
            <person name="Fawcett J.A."/>
            <person name="Gundlach H."/>
            <person name="Hanada K."/>
            <person name="Heyl A."/>
            <person name="Hicks K.A."/>
            <person name="Hugh J."/>
            <person name="Lohr M."/>
            <person name="Mayer K."/>
            <person name="Melkozernov A."/>
            <person name="Murata T."/>
            <person name="Nelson D."/>
            <person name="Pils B."/>
            <person name="Prigge M."/>
            <person name="Reiss B."/>
            <person name="Renner T."/>
            <person name="Rombauts S."/>
            <person name="Rushton P."/>
            <person name="Sanderfoot A."/>
            <person name="Schween G."/>
            <person name="Shiu S.-H."/>
            <person name="Stueber K."/>
            <person name="Theodoulou F.L."/>
            <person name="Tu H."/>
            <person name="Van de Peer Y."/>
            <person name="Verrier P.J."/>
            <person name="Waters E."/>
            <person name="Wood A."/>
            <person name="Yang L."/>
            <person name="Cove D."/>
            <person name="Cuming A."/>
            <person name="Hasebe M."/>
            <person name="Lucas S."/>
            <person name="Mishler D.B."/>
            <person name="Reski R."/>
            <person name="Grigoriev I."/>
            <person name="Quatrano R.S."/>
            <person name="Boore J.L."/>
        </authorList>
    </citation>
    <scope>NUCLEOTIDE SEQUENCE [LARGE SCALE GENOMIC DNA]</scope>
    <source>
        <strain evidence="2 3">cv. Gransden 2004</strain>
    </source>
</reference>
<reference evidence="1 3" key="2">
    <citation type="journal article" date="2018" name="Plant J.">
        <title>The Physcomitrella patens chromosome-scale assembly reveals moss genome structure and evolution.</title>
        <authorList>
            <person name="Lang D."/>
            <person name="Ullrich K.K."/>
            <person name="Murat F."/>
            <person name="Fuchs J."/>
            <person name="Jenkins J."/>
            <person name="Haas F.B."/>
            <person name="Piednoel M."/>
            <person name="Gundlach H."/>
            <person name="Van Bel M."/>
            <person name="Meyberg R."/>
            <person name="Vives C."/>
            <person name="Morata J."/>
            <person name="Symeonidi A."/>
            <person name="Hiss M."/>
            <person name="Muchero W."/>
            <person name="Kamisugi Y."/>
            <person name="Saleh O."/>
            <person name="Blanc G."/>
            <person name="Decker E.L."/>
            <person name="van Gessel N."/>
            <person name="Grimwood J."/>
            <person name="Hayes R.D."/>
            <person name="Graham S.W."/>
            <person name="Gunter L.E."/>
            <person name="McDaniel S.F."/>
            <person name="Hoernstein S.N.W."/>
            <person name="Larsson A."/>
            <person name="Li F.W."/>
            <person name="Perroud P.F."/>
            <person name="Phillips J."/>
            <person name="Ranjan P."/>
            <person name="Rokshar D.S."/>
            <person name="Rothfels C.J."/>
            <person name="Schneider L."/>
            <person name="Shu S."/>
            <person name="Stevenson D.W."/>
            <person name="Thummler F."/>
            <person name="Tillich M."/>
            <person name="Villarreal Aguilar J.C."/>
            <person name="Widiez T."/>
            <person name="Wong G.K."/>
            <person name="Wymore A."/>
            <person name="Zhang Y."/>
            <person name="Zimmer A.D."/>
            <person name="Quatrano R.S."/>
            <person name="Mayer K.F.X."/>
            <person name="Goodstein D."/>
            <person name="Casacuberta J.M."/>
            <person name="Vandepoele K."/>
            <person name="Reski R."/>
            <person name="Cuming A.C."/>
            <person name="Tuskan G.A."/>
            <person name="Maumus F."/>
            <person name="Salse J."/>
            <person name="Schmutz J."/>
            <person name="Rensing S.A."/>
        </authorList>
    </citation>
    <scope>NUCLEOTIDE SEQUENCE [LARGE SCALE GENOMIC DNA]</scope>
    <source>
        <strain evidence="2 3">cv. Gransden 2004</strain>
    </source>
</reference>
<organism evidence="1">
    <name type="scientific">Physcomitrium patens</name>
    <name type="common">Spreading-leaved earth moss</name>
    <name type="synonym">Physcomitrella patens</name>
    <dbReference type="NCBI Taxonomy" id="3218"/>
    <lineage>
        <taxon>Eukaryota</taxon>
        <taxon>Viridiplantae</taxon>
        <taxon>Streptophyta</taxon>
        <taxon>Embryophyta</taxon>
        <taxon>Bryophyta</taxon>
        <taxon>Bryophytina</taxon>
        <taxon>Bryopsida</taxon>
        <taxon>Funariidae</taxon>
        <taxon>Funariales</taxon>
        <taxon>Funariaceae</taxon>
        <taxon>Physcomitrium</taxon>
    </lineage>
</organism>
<dbReference type="InParanoid" id="A0A2K1IJL4"/>
<dbReference type="EnsemblPlants" id="Pp3c23_16221V3.1">
    <property type="protein sequence ID" value="PAC:32949350.CDS.1"/>
    <property type="gene ID" value="Pp3c23_16221"/>
</dbReference>
<accession>A0A2K1IJL4</accession>
<dbReference type="Proteomes" id="UP000006727">
    <property type="component" value="Chromosome 23"/>
</dbReference>
<evidence type="ECO:0000313" key="2">
    <source>
        <dbReference type="EnsemblPlants" id="PAC:32949350.CDS.1"/>
    </source>
</evidence>
<gene>
    <name evidence="1" type="ORF">PHYPA_028162</name>
</gene>
<keyword evidence="3" id="KW-1185">Reference proteome</keyword>
<evidence type="ECO:0000313" key="3">
    <source>
        <dbReference type="Proteomes" id="UP000006727"/>
    </source>
</evidence>
<dbReference type="Gramene" id="Pp3c23_16221V3.1">
    <property type="protein sequence ID" value="PAC:32949350.CDS.1"/>
    <property type="gene ID" value="Pp3c23_16221"/>
</dbReference>